<reference evidence="1 2" key="1">
    <citation type="journal article" date="2014" name="Nature">
        <title>An environmental bacterial taxon with a large and distinct metabolic repertoire.</title>
        <authorList>
            <person name="Wilson M.C."/>
            <person name="Mori T."/>
            <person name="Ruckert C."/>
            <person name="Uria A.R."/>
            <person name="Helf M.J."/>
            <person name="Takada K."/>
            <person name="Gernert C."/>
            <person name="Steffens U.A."/>
            <person name="Heycke N."/>
            <person name="Schmitt S."/>
            <person name="Rinke C."/>
            <person name="Helfrich E.J."/>
            <person name="Brachmann A.O."/>
            <person name="Gurgui C."/>
            <person name="Wakimoto T."/>
            <person name="Kracht M."/>
            <person name="Crusemann M."/>
            <person name="Hentschel U."/>
            <person name="Abe I."/>
            <person name="Matsunaga S."/>
            <person name="Kalinowski J."/>
            <person name="Takeyama H."/>
            <person name="Piel J."/>
        </authorList>
    </citation>
    <scope>NUCLEOTIDE SEQUENCE [LARGE SCALE GENOMIC DNA]</scope>
    <source>
        <strain evidence="2">TSY2</strain>
    </source>
</reference>
<name>W4M0W5_9BACT</name>
<dbReference type="AlphaFoldDB" id="W4M0W5"/>
<sequence length="139" mass="15916">MGDDIIFRVFPKKDLSRFIMIYLFADMLDDNEKPTGYISQVGFYSDQASPRVAYHPDVQTPAGSDAWAGDPNLADRHWTVYSATHGADVPVNDSYLKVHARQATPTNYDIRYTLGFLMHHHGGWKPYMYDPFIKIILDD</sequence>
<evidence type="ECO:0000313" key="1">
    <source>
        <dbReference type="EMBL" id="ETX03815.1"/>
    </source>
</evidence>
<gene>
    <name evidence="1" type="ORF">ETSY2_32385</name>
</gene>
<proteinExistence type="predicted"/>
<protein>
    <submittedName>
        <fullName evidence="1">Uncharacterized protein</fullName>
    </submittedName>
</protein>
<organism evidence="1 2">
    <name type="scientific">Candidatus Entotheonella gemina</name>
    <dbReference type="NCBI Taxonomy" id="1429439"/>
    <lineage>
        <taxon>Bacteria</taxon>
        <taxon>Pseudomonadati</taxon>
        <taxon>Nitrospinota/Tectimicrobiota group</taxon>
        <taxon>Candidatus Tectimicrobiota</taxon>
        <taxon>Candidatus Entotheonellia</taxon>
        <taxon>Candidatus Entotheonellales</taxon>
        <taxon>Candidatus Entotheonellaceae</taxon>
        <taxon>Candidatus Entotheonella</taxon>
    </lineage>
</organism>
<dbReference type="EMBL" id="AZHX01001380">
    <property type="protein sequence ID" value="ETX03815.1"/>
    <property type="molecule type" value="Genomic_DNA"/>
</dbReference>
<comment type="caution">
    <text evidence="1">The sequence shown here is derived from an EMBL/GenBank/DDBJ whole genome shotgun (WGS) entry which is preliminary data.</text>
</comment>
<evidence type="ECO:0000313" key="2">
    <source>
        <dbReference type="Proteomes" id="UP000019140"/>
    </source>
</evidence>
<dbReference type="HOGENOM" id="CLU_1841468_0_0_7"/>
<keyword evidence="2" id="KW-1185">Reference proteome</keyword>
<accession>W4M0W5</accession>
<dbReference type="Proteomes" id="UP000019140">
    <property type="component" value="Unassembled WGS sequence"/>
</dbReference>